<dbReference type="InterPro" id="IPR005031">
    <property type="entry name" value="COQ10_START"/>
</dbReference>
<dbReference type="Gene3D" id="3.30.530.20">
    <property type="match status" value="1"/>
</dbReference>
<protein>
    <submittedName>
        <fullName evidence="2">SRPBCC family protein</fullName>
    </submittedName>
</protein>
<dbReference type="Pfam" id="PF03364">
    <property type="entry name" value="Polyketide_cyc"/>
    <property type="match status" value="1"/>
</dbReference>
<organism evidence="2 3">
    <name type="scientific">Streptomyces coffeae</name>
    <dbReference type="NCBI Taxonomy" id="621382"/>
    <lineage>
        <taxon>Bacteria</taxon>
        <taxon>Bacillati</taxon>
        <taxon>Actinomycetota</taxon>
        <taxon>Actinomycetes</taxon>
        <taxon>Kitasatosporales</taxon>
        <taxon>Streptomycetaceae</taxon>
        <taxon>Streptomyces</taxon>
    </lineage>
</organism>
<reference evidence="2 3" key="1">
    <citation type="submission" date="2021-01" db="EMBL/GenBank/DDBJ databases">
        <title>WGS of actinomycetes isolated from Thailand.</title>
        <authorList>
            <person name="Thawai C."/>
        </authorList>
    </citation>
    <scope>NUCLEOTIDE SEQUENCE [LARGE SCALE GENOMIC DNA]</scope>
    <source>
        <strain evidence="2 3">CA1R205</strain>
    </source>
</reference>
<accession>A0ABS1N914</accession>
<gene>
    <name evidence="2" type="ORF">JK363_07565</name>
</gene>
<name>A0ABS1N914_9ACTN</name>
<evidence type="ECO:0000313" key="3">
    <source>
        <dbReference type="Proteomes" id="UP000634229"/>
    </source>
</evidence>
<feature type="domain" description="Coenzyme Q-binding protein COQ10 START" evidence="1">
    <location>
        <begin position="15"/>
        <end position="129"/>
    </location>
</feature>
<proteinExistence type="predicted"/>
<evidence type="ECO:0000259" key="1">
    <source>
        <dbReference type="Pfam" id="PF03364"/>
    </source>
</evidence>
<dbReference type="Proteomes" id="UP000634229">
    <property type="component" value="Unassembled WGS sequence"/>
</dbReference>
<keyword evidence="3" id="KW-1185">Reference proteome</keyword>
<dbReference type="SUPFAM" id="SSF55961">
    <property type="entry name" value="Bet v1-like"/>
    <property type="match status" value="1"/>
</dbReference>
<dbReference type="EMBL" id="JAERRF010000004">
    <property type="protein sequence ID" value="MBL1096518.1"/>
    <property type="molecule type" value="Genomic_DNA"/>
</dbReference>
<comment type="caution">
    <text evidence="2">The sequence shown here is derived from an EMBL/GenBank/DDBJ whole genome shotgun (WGS) entry which is preliminary data.</text>
</comment>
<evidence type="ECO:0000313" key="2">
    <source>
        <dbReference type="EMBL" id="MBL1096518.1"/>
    </source>
</evidence>
<dbReference type="RefSeq" id="WP_201872911.1">
    <property type="nucleotide sequence ID" value="NZ_JAERRF010000004.1"/>
</dbReference>
<dbReference type="InterPro" id="IPR023393">
    <property type="entry name" value="START-like_dom_sf"/>
</dbReference>
<sequence>MDWCRYRFRSRWDLDAPPAAVYAVLADGDTYPRWWPQVREVRRIDARTGAARFRSLVPYDLEVTVSEARQDPAAGVLEIMLSGDLEGWVRWTVTACDTGTRALYEQEVVARKPLLRRLALLGRPVFRLNHALMMRAGRRGLRAHLDAVRAGRSGAPPAAGGNPV</sequence>